<dbReference type="AlphaFoldDB" id="A0A227J0G3"/>
<dbReference type="EMBL" id="NIXT01004181">
    <property type="protein sequence ID" value="OXE28593.1"/>
    <property type="molecule type" value="Genomic_DNA"/>
</dbReference>
<dbReference type="InterPro" id="IPR042099">
    <property type="entry name" value="ANL_N_sf"/>
</dbReference>
<proteinExistence type="predicted"/>
<name>A0A227J0G3_VIBPH</name>
<dbReference type="Gene3D" id="3.40.50.12780">
    <property type="entry name" value="N-terminal domain of ligase-like"/>
    <property type="match status" value="1"/>
</dbReference>
<evidence type="ECO:0000313" key="2">
    <source>
        <dbReference type="Proteomes" id="UP000214596"/>
    </source>
</evidence>
<reference evidence="1 2" key="1">
    <citation type="journal article" date="2017" name="Appl. Environ. Microbiol.">
        <title>Parallel evolution of two clades of a major Atlantic endemic Vibrio parahaemolyticus pathogen lineage by independent acquisition of related pathogenicity islands.</title>
        <authorList>
            <person name="Xu F."/>
            <person name="Gonzalez-Escalona N."/>
            <person name="Drees K.P."/>
            <person name="Sebra R.P."/>
            <person name="Cooper V.S."/>
            <person name="Jones S.H."/>
            <person name="Whistler C.A."/>
        </authorList>
    </citation>
    <scope>NUCLEOTIDE SEQUENCE [LARGE SCALE GENOMIC DNA]</scope>
    <source>
        <strain evidence="1 2">MAVP-3</strain>
    </source>
</reference>
<evidence type="ECO:0008006" key="3">
    <source>
        <dbReference type="Google" id="ProtNLM"/>
    </source>
</evidence>
<sequence length="61" mass="6902">MATLLSTKRYEQSPVSYDRDTVITWGDFQKHVATLAQQLETQPTQNIALCFGNSYLFAVGF</sequence>
<evidence type="ECO:0000313" key="1">
    <source>
        <dbReference type="EMBL" id="OXE28593.1"/>
    </source>
</evidence>
<comment type="caution">
    <text evidence="1">The sequence shown here is derived from an EMBL/GenBank/DDBJ whole genome shotgun (WGS) entry which is preliminary data.</text>
</comment>
<protein>
    <recommendedName>
        <fullName evidence="3">AMP-dependent synthetase/ligase domain-containing protein</fullName>
    </recommendedName>
</protein>
<organism evidence="1 2">
    <name type="scientific">Vibrio parahaemolyticus</name>
    <dbReference type="NCBI Taxonomy" id="670"/>
    <lineage>
        <taxon>Bacteria</taxon>
        <taxon>Pseudomonadati</taxon>
        <taxon>Pseudomonadota</taxon>
        <taxon>Gammaproteobacteria</taxon>
        <taxon>Vibrionales</taxon>
        <taxon>Vibrionaceae</taxon>
        <taxon>Vibrio</taxon>
    </lineage>
</organism>
<accession>A0A227J0G3</accession>
<gene>
    <name evidence="1" type="ORF">CA163_33085</name>
</gene>
<dbReference type="Proteomes" id="UP000214596">
    <property type="component" value="Unassembled WGS sequence"/>
</dbReference>
<feature type="non-terminal residue" evidence="1">
    <location>
        <position position="61"/>
    </location>
</feature>